<dbReference type="PANTHER" id="PTHR24027">
    <property type="entry name" value="CADHERIN-23"/>
    <property type="match status" value="1"/>
</dbReference>
<accession>A0A9Y3RTV2</accession>
<dbReference type="RefSeq" id="XP_005747711.1">
    <property type="nucleotide sequence ID" value="XM_005747654.1"/>
</dbReference>
<keyword evidence="2" id="KW-0677">Repeat</keyword>
<sequence length="818" mass="89050">MSLLFKMGNNKNVCTLLLEDQDEVEEFLTQIRPLNAPWSLSANSADALLEARLRQLMSSGLDRRRQLGDIEFSNRYSEFLRSKAKHTSICAFLRRMQGIKKSVQFPENNGIGDVVETITVEPDVTLEFTPPAADSNPFSINGNKLTAAKVFDYETEKSFPVRITCKTTTGLTINIVIIVVIGNLNDNPPSFDKNPYDVQVSEIAPIGTTVGQFAAKDLDNPTLYYTLTPESDYFRLQSPTSAVILVNARLDYEKVKNVQLVLEVLDTQEPERYSATTTIAVTILDGDNRPPWFQPCTPHNMGENVICQSTGYTGFVVLSEKEPGVLPLKPGPLYAIDGDSGINEEITYSFLSGNDAGLFEINSNTGNITMLKPADVLGTITLTVLASQKVNTHQFATTTITISVQVESLHPPKFQKDQYEGVISSVGAMAIDLTNKDTPLQIIATDEDYAATAGVNPHITYSIKGRSEFSIINGFLFMTKELPEETLSLEVLALDSTNDETATAQLSVEVKLGITTTSLPQTTTDFMTTTTTGESTTSTSVSTTSPSESTTNSATSTEDSSSAINPTLTPEESFSTPSKAPPVINPSGEYGTVEMAALGATLGALLLICLVVIGVLAHRMQNGKADWKKIYEANIFRSSLGQGPSQKEGIQYTNEAFQRDDDDGGSTGSSGPETKSEQTPKSVWDIPTKEAIERSSAPLHDLLPDDTSDVGSDKADSEKEVKPILTKERRVEEGYKSVWFKADIDPSAKEEVVILPDNREDSEEEDEEPPSSSKKHDGKPQKNSKVLFADTDLDSGLGVKIEELGDDSDGDEELDIDL</sequence>
<feature type="domain" description="Cadherin" evidence="8">
    <location>
        <begin position="318"/>
        <end position="414"/>
    </location>
</feature>
<dbReference type="InterPro" id="IPR039808">
    <property type="entry name" value="Cadherin"/>
</dbReference>
<feature type="domain" description="Cadherin" evidence="8">
    <location>
        <begin position="192"/>
        <end position="293"/>
    </location>
</feature>
<keyword evidence="3 5" id="KW-0106">Calcium</keyword>
<dbReference type="GO" id="GO:0016342">
    <property type="term" value="C:catenin complex"/>
    <property type="evidence" value="ECO:0007669"/>
    <property type="project" value="TreeGrafter"/>
</dbReference>
<keyword evidence="4 7" id="KW-0472">Membrane</keyword>
<organism evidence="9 10">
    <name type="scientific">Pundamilia nyererei</name>
    <dbReference type="NCBI Taxonomy" id="303518"/>
    <lineage>
        <taxon>Eukaryota</taxon>
        <taxon>Metazoa</taxon>
        <taxon>Chordata</taxon>
        <taxon>Craniata</taxon>
        <taxon>Vertebrata</taxon>
        <taxon>Euteleostomi</taxon>
        <taxon>Actinopterygii</taxon>
        <taxon>Neopterygii</taxon>
        <taxon>Teleostei</taxon>
        <taxon>Neoteleostei</taxon>
        <taxon>Acanthomorphata</taxon>
        <taxon>Ovalentaria</taxon>
        <taxon>Cichlomorphae</taxon>
        <taxon>Cichliformes</taxon>
        <taxon>Cichlidae</taxon>
        <taxon>African cichlids</taxon>
        <taxon>Pseudocrenilabrinae</taxon>
        <taxon>Haplochromini</taxon>
        <taxon>Pundamilia</taxon>
    </lineage>
</organism>
<dbReference type="Pfam" id="PF00028">
    <property type="entry name" value="Cadherin"/>
    <property type="match status" value="2"/>
</dbReference>
<keyword evidence="7" id="KW-1133">Transmembrane helix</keyword>
<keyword evidence="7" id="KW-0812">Transmembrane</keyword>
<evidence type="ECO:0000259" key="8">
    <source>
        <dbReference type="PROSITE" id="PS50268"/>
    </source>
</evidence>
<feature type="region of interest" description="Disordered" evidence="6">
    <location>
        <begin position="657"/>
        <end position="726"/>
    </location>
</feature>
<evidence type="ECO:0000256" key="2">
    <source>
        <dbReference type="ARBA" id="ARBA00022737"/>
    </source>
</evidence>
<feature type="domain" description="Cadherin" evidence="8">
    <location>
        <begin position="113"/>
        <end position="191"/>
    </location>
</feature>
<evidence type="ECO:0000256" key="1">
    <source>
        <dbReference type="ARBA" id="ARBA00004370"/>
    </source>
</evidence>
<feature type="compositionally biased region" description="Acidic residues" evidence="6">
    <location>
        <begin position="804"/>
        <end position="818"/>
    </location>
</feature>
<dbReference type="GO" id="GO:0016339">
    <property type="term" value="P:calcium-dependent cell-cell adhesion via plasma membrane cell adhesion molecules"/>
    <property type="evidence" value="ECO:0007669"/>
    <property type="project" value="TreeGrafter"/>
</dbReference>
<feature type="compositionally biased region" description="Low complexity" evidence="6">
    <location>
        <begin position="523"/>
        <end position="562"/>
    </location>
</feature>
<dbReference type="GO" id="GO:0005912">
    <property type="term" value="C:adherens junction"/>
    <property type="evidence" value="ECO:0007669"/>
    <property type="project" value="TreeGrafter"/>
</dbReference>
<feature type="compositionally biased region" description="Polar residues" evidence="6">
    <location>
        <begin position="563"/>
        <end position="578"/>
    </location>
</feature>
<protein>
    <submittedName>
        <fullName evidence="10">Cadherin-related family member 5</fullName>
    </submittedName>
</protein>
<evidence type="ECO:0000256" key="5">
    <source>
        <dbReference type="PROSITE-ProRule" id="PRU00043"/>
    </source>
</evidence>
<dbReference type="GO" id="GO:0034332">
    <property type="term" value="P:adherens junction organization"/>
    <property type="evidence" value="ECO:0007669"/>
    <property type="project" value="TreeGrafter"/>
</dbReference>
<dbReference type="GO" id="GO:0007156">
    <property type="term" value="P:homophilic cell adhesion via plasma membrane adhesion molecules"/>
    <property type="evidence" value="ECO:0007669"/>
    <property type="project" value="InterPro"/>
</dbReference>
<dbReference type="Gene3D" id="2.60.40.60">
    <property type="entry name" value="Cadherins"/>
    <property type="match status" value="4"/>
</dbReference>
<dbReference type="GO" id="GO:0044331">
    <property type="term" value="P:cell-cell adhesion mediated by cadherin"/>
    <property type="evidence" value="ECO:0007669"/>
    <property type="project" value="TreeGrafter"/>
</dbReference>
<dbReference type="CDD" id="cd11304">
    <property type="entry name" value="Cadherin_repeat"/>
    <property type="match status" value="2"/>
</dbReference>
<evidence type="ECO:0000256" key="4">
    <source>
        <dbReference type="ARBA" id="ARBA00023136"/>
    </source>
</evidence>
<dbReference type="AlphaFoldDB" id="A0A9Y3RTV2"/>
<name>A0A9Y3RTV2_9CICH</name>
<evidence type="ECO:0000313" key="10">
    <source>
        <dbReference type="RefSeq" id="XP_005747711.1"/>
    </source>
</evidence>
<dbReference type="GO" id="GO:0005509">
    <property type="term" value="F:calcium ion binding"/>
    <property type="evidence" value="ECO:0007669"/>
    <property type="project" value="UniProtKB-UniRule"/>
</dbReference>
<dbReference type="Proteomes" id="UP000695023">
    <property type="component" value="Unplaced"/>
</dbReference>
<dbReference type="CTD" id="101886483"/>
<reference evidence="10" key="1">
    <citation type="submission" date="2025-08" db="UniProtKB">
        <authorList>
            <consortium name="RefSeq"/>
        </authorList>
    </citation>
    <scope>IDENTIFICATION</scope>
</reference>
<evidence type="ECO:0000256" key="3">
    <source>
        <dbReference type="ARBA" id="ARBA00022837"/>
    </source>
</evidence>
<dbReference type="SUPFAM" id="SSF49313">
    <property type="entry name" value="Cadherin-like"/>
    <property type="match status" value="2"/>
</dbReference>
<dbReference type="GO" id="GO:0016477">
    <property type="term" value="P:cell migration"/>
    <property type="evidence" value="ECO:0007669"/>
    <property type="project" value="TreeGrafter"/>
</dbReference>
<dbReference type="GO" id="GO:0000902">
    <property type="term" value="P:cell morphogenesis"/>
    <property type="evidence" value="ECO:0007669"/>
    <property type="project" value="TreeGrafter"/>
</dbReference>
<dbReference type="PRINTS" id="PR00205">
    <property type="entry name" value="CADHERIN"/>
</dbReference>
<dbReference type="GO" id="GO:0007043">
    <property type="term" value="P:cell-cell junction assembly"/>
    <property type="evidence" value="ECO:0007669"/>
    <property type="project" value="TreeGrafter"/>
</dbReference>
<dbReference type="InterPro" id="IPR002126">
    <property type="entry name" value="Cadherin-like_dom"/>
</dbReference>
<dbReference type="PROSITE" id="PS50268">
    <property type="entry name" value="CADHERIN_2"/>
    <property type="match status" value="3"/>
</dbReference>
<keyword evidence="9" id="KW-1185">Reference proteome</keyword>
<dbReference type="InterPro" id="IPR015919">
    <property type="entry name" value="Cadherin-like_sf"/>
</dbReference>
<feature type="compositionally biased region" description="Acidic residues" evidence="6">
    <location>
        <begin position="760"/>
        <end position="769"/>
    </location>
</feature>
<evidence type="ECO:0000256" key="7">
    <source>
        <dbReference type="SAM" id="Phobius"/>
    </source>
</evidence>
<gene>
    <name evidence="10" type="primary">cdhr5b</name>
</gene>
<comment type="subcellular location">
    <subcellularLocation>
        <location evidence="1">Membrane</location>
    </subcellularLocation>
</comment>
<feature type="transmembrane region" description="Helical" evidence="7">
    <location>
        <begin position="595"/>
        <end position="617"/>
    </location>
</feature>
<dbReference type="SMART" id="SM00112">
    <property type="entry name" value="CA"/>
    <property type="match status" value="3"/>
</dbReference>
<dbReference type="GO" id="GO:0045296">
    <property type="term" value="F:cadherin binding"/>
    <property type="evidence" value="ECO:0007669"/>
    <property type="project" value="TreeGrafter"/>
</dbReference>
<proteinExistence type="predicted"/>
<evidence type="ECO:0000313" key="9">
    <source>
        <dbReference type="Proteomes" id="UP000695023"/>
    </source>
</evidence>
<dbReference type="GO" id="GO:0008013">
    <property type="term" value="F:beta-catenin binding"/>
    <property type="evidence" value="ECO:0007669"/>
    <property type="project" value="TreeGrafter"/>
</dbReference>
<feature type="region of interest" description="Disordered" evidence="6">
    <location>
        <begin position="747"/>
        <end position="818"/>
    </location>
</feature>
<evidence type="ECO:0000256" key="6">
    <source>
        <dbReference type="SAM" id="MobiDB-lite"/>
    </source>
</evidence>
<feature type="compositionally biased region" description="Basic and acidic residues" evidence="6">
    <location>
        <begin position="711"/>
        <end position="726"/>
    </location>
</feature>
<feature type="region of interest" description="Disordered" evidence="6">
    <location>
        <begin position="523"/>
        <end position="582"/>
    </location>
</feature>
<dbReference type="PANTHER" id="PTHR24027:SF414">
    <property type="entry name" value="CADHERIN-RELATED FAMILY MEMBER 5 ISOFORM X1"/>
    <property type="match status" value="1"/>
</dbReference>
<dbReference type="GeneID" id="102203211"/>